<dbReference type="EMBL" id="JBHSPW010000010">
    <property type="protein sequence ID" value="MFC5895338.1"/>
    <property type="molecule type" value="Genomic_DNA"/>
</dbReference>
<feature type="coiled-coil region" evidence="1">
    <location>
        <begin position="41"/>
        <end position="108"/>
    </location>
</feature>
<feature type="coiled-coil region" evidence="1">
    <location>
        <begin position="140"/>
        <end position="182"/>
    </location>
</feature>
<gene>
    <name evidence="3" type="ORF">ACFP3M_21300</name>
</gene>
<evidence type="ECO:0000256" key="1">
    <source>
        <dbReference type="SAM" id="Coils"/>
    </source>
</evidence>
<evidence type="ECO:0000313" key="3">
    <source>
        <dbReference type="EMBL" id="MFC5895338.1"/>
    </source>
</evidence>
<dbReference type="Proteomes" id="UP001596241">
    <property type="component" value="Unassembled WGS sequence"/>
</dbReference>
<comment type="caution">
    <text evidence="3">The sequence shown here is derived from an EMBL/GenBank/DDBJ whole genome shotgun (WGS) entry which is preliminary data.</text>
</comment>
<dbReference type="RefSeq" id="WP_345090550.1">
    <property type="nucleotide sequence ID" value="NZ_BAAAWG010000018.1"/>
</dbReference>
<keyword evidence="1" id="KW-0175">Coiled coil</keyword>
<evidence type="ECO:0000256" key="2">
    <source>
        <dbReference type="SAM" id="MobiDB-lite"/>
    </source>
</evidence>
<evidence type="ECO:0000313" key="4">
    <source>
        <dbReference type="Proteomes" id="UP001596241"/>
    </source>
</evidence>
<organism evidence="3 4">
    <name type="scientific">Streptomyces ramulosus</name>
    <dbReference type="NCBI Taxonomy" id="47762"/>
    <lineage>
        <taxon>Bacteria</taxon>
        <taxon>Bacillati</taxon>
        <taxon>Actinomycetota</taxon>
        <taxon>Actinomycetes</taxon>
        <taxon>Kitasatosporales</taxon>
        <taxon>Streptomycetaceae</taxon>
        <taxon>Streptomyces</taxon>
    </lineage>
</organism>
<protein>
    <submittedName>
        <fullName evidence="3">Cellulose-binding protein</fullName>
    </submittedName>
</protein>
<feature type="coiled-coil region" evidence="1">
    <location>
        <begin position="227"/>
        <end position="283"/>
    </location>
</feature>
<reference evidence="4" key="1">
    <citation type="journal article" date="2019" name="Int. J. Syst. Evol. Microbiol.">
        <title>The Global Catalogue of Microorganisms (GCM) 10K type strain sequencing project: providing services to taxonomists for standard genome sequencing and annotation.</title>
        <authorList>
            <consortium name="The Broad Institute Genomics Platform"/>
            <consortium name="The Broad Institute Genome Sequencing Center for Infectious Disease"/>
            <person name="Wu L."/>
            <person name="Ma J."/>
        </authorList>
    </citation>
    <scope>NUCLEOTIDE SEQUENCE [LARGE SCALE GENOMIC DNA]</scope>
    <source>
        <strain evidence="4">CGMCC 1.15809</strain>
    </source>
</reference>
<accession>A0ABW1FLK6</accession>
<feature type="compositionally biased region" description="Low complexity" evidence="2">
    <location>
        <begin position="311"/>
        <end position="323"/>
    </location>
</feature>
<sequence>MTASVSPHGFVTVRGRGYRPHDVDRRVAGLTVDRDSCWERVAQLTEEAERLAAELSELRAYVATMPPQTYESLGEQARLILTTAESEAARLRADAERAAEELRDATVAYACDTGEAADEVAHARRKDAEERGQRVVDAARADAAARVKAAEKDAAQWREEAAEALREMRRRTAEMLADAEQRQADAWEECGREIAGREAETARRIVELEERGREVVALAERHRAETEEAARHRQEDAEARAAELLAQAGVEVERIERATARILREHQEERDELRSHMTHVRNSLAALTGKDPGDLTGEEDGPAAPEPPAGSPAGPTTGPASGDLRAPVNPDDEDTIETELPRPT</sequence>
<feature type="region of interest" description="Disordered" evidence="2">
    <location>
        <begin position="283"/>
        <end position="344"/>
    </location>
</feature>
<proteinExistence type="predicted"/>
<keyword evidence="4" id="KW-1185">Reference proteome</keyword>
<name>A0ABW1FLK6_9ACTN</name>